<evidence type="ECO:0000313" key="4">
    <source>
        <dbReference type="EMBL" id="MDN7245655.1"/>
    </source>
</evidence>
<keyword evidence="5" id="KW-1185">Reference proteome</keyword>
<evidence type="ECO:0000313" key="5">
    <source>
        <dbReference type="Proteomes" id="UP001172142"/>
    </source>
</evidence>
<dbReference type="InterPro" id="IPR050680">
    <property type="entry name" value="YpeA/RimI_acetyltransf"/>
</dbReference>
<dbReference type="PANTHER" id="PTHR43420:SF52">
    <property type="entry name" value="N-ACETYLTRANSFERASE YODP"/>
    <property type="match status" value="1"/>
</dbReference>
<proteinExistence type="predicted"/>
<protein>
    <submittedName>
        <fullName evidence="4">GNAT family N-acetyltransferase</fullName>
    </submittedName>
</protein>
<dbReference type="RefSeq" id="WP_301856307.1">
    <property type="nucleotide sequence ID" value="NZ_JAUJWU010000002.1"/>
</dbReference>
<dbReference type="InterPro" id="IPR016181">
    <property type="entry name" value="Acyl_CoA_acyltransferase"/>
</dbReference>
<dbReference type="Proteomes" id="UP001172142">
    <property type="component" value="Unassembled WGS sequence"/>
</dbReference>
<dbReference type="SUPFAM" id="SSF55729">
    <property type="entry name" value="Acyl-CoA N-acyltransferases (Nat)"/>
    <property type="match status" value="1"/>
</dbReference>
<dbReference type="Pfam" id="PF00583">
    <property type="entry name" value="Acetyltransf_1"/>
    <property type="match status" value="1"/>
</dbReference>
<evidence type="ECO:0000256" key="2">
    <source>
        <dbReference type="ARBA" id="ARBA00023315"/>
    </source>
</evidence>
<gene>
    <name evidence="4" type="ORF">QWY13_09085</name>
</gene>
<keyword evidence="1" id="KW-0808">Transferase</keyword>
<feature type="domain" description="N-acetyltransferase" evidence="3">
    <location>
        <begin position="5"/>
        <end position="154"/>
    </location>
</feature>
<dbReference type="PROSITE" id="PS51186">
    <property type="entry name" value="GNAT"/>
    <property type="match status" value="1"/>
</dbReference>
<accession>A0ABT8NCN2</accession>
<name>A0ABT8NCN2_9BACL</name>
<dbReference type="CDD" id="cd04301">
    <property type="entry name" value="NAT_SF"/>
    <property type="match status" value="1"/>
</dbReference>
<evidence type="ECO:0000259" key="3">
    <source>
        <dbReference type="PROSITE" id="PS51186"/>
    </source>
</evidence>
<keyword evidence="2" id="KW-0012">Acyltransferase</keyword>
<comment type="caution">
    <text evidence="4">The sequence shown here is derived from an EMBL/GenBank/DDBJ whole genome shotgun (WGS) entry which is preliminary data.</text>
</comment>
<dbReference type="PANTHER" id="PTHR43420">
    <property type="entry name" value="ACETYLTRANSFERASE"/>
    <property type="match status" value="1"/>
</dbReference>
<dbReference type="InterPro" id="IPR000182">
    <property type="entry name" value="GNAT_dom"/>
</dbReference>
<reference evidence="4 5" key="1">
    <citation type="submission" date="2023-07" db="EMBL/GenBank/DDBJ databases">
        <title>Novel species in genus Planococcus.</title>
        <authorList>
            <person name="Ning S."/>
        </authorList>
    </citation>
    <scope>NUCLEOTIDE SEQUENCE [LARGE SCALE GENOMIC DNA]</scope>
    <source>
        <strain evidence="4 5">N017</strain>
    </source>
</reference>
<evidence type="ECO:0000256" key="1">
    <source>
        <dbReference type="ARBA" id="ARBA00022679"/>
    </source>
</evidence>
<dbReference type="EMBL" id="JAUJWU010000002">
    <property type="protein sequence ID" value="MDN7245655.1"/>
    <property type="molecule type" value="Genomic_DNA"/>
</dbReference>
<sequence>MMTSYQIKKLRIEDYYKCSNIWVMEKNPKMTEGFYNELVNGNRITFIYLENNEFIGEGSLVFRNNDPDYTIPDKRIYLSRMIVKEECQNRGIGGIIVEYLIDYAKKLGYEEISLGVDTDNLNARHLYEKKGFTTVLYLGKDEYGEYVKLLKKLT</sequence>
<dbReference type="Gene3D" id="3.40.630.30">
    <property type="match status" value="1"/>
</dbReference>
<organism evidence="4 5">
    <name type="scientific">Planococcus shenhongbingii</name>
    <dbReference type="NCBI Taxonomy" id="3058398"/>
    <lineage>
        <taxon>Bacteria</taxon>
        <taxon>Bacillati</taxon>
        <taxon>Bacillota</taxon>
        <taxon>Bacilli</taxon>
        <taxon>Bacillales</taxon>
        <taxon>Caryophanaceae</taxon>
        <taxon>Planococcus</taxon>
    </lineage>
</organism>